<sequence>MKLEGARKAGLDLDENGRLIFPDHNPQNKYKLQRRTKPSFPPWVPVENLGKSWFENRAKLAEAMEKRRKAREKRQAITHDDAESCIPKTGKEPDEKVEETFEPSLTYDADSSGERPCKVGAPDEKIETFEPNK</sequence>
<reference evidence="2" key="1">
    <citation type="submission" date="2023-07" db="EMBL/GenBank/DDBJ databases">
        <title>draft genome sequence of fig (Ficus carica).</title>
        <authorList>
            <person name="Takahashi T."/>
            <person name="Nishimura K."/>
        </authorList>
    </citation>
    <scope>NUCLEOTIDE SEQUENCE</scope>
</reference>
<dbReference type="EMBL" id="BTGU01000033">
    <property type="protein sequence ID" value="GMN50426.1"/>
    <property type="molecule type" value="Genomic_DNA"/>
</dbReference>
<evidence type="ECO:0000256" key="1">
    <source>
        <dbReference type="SAM" id="MobiDB-lite"/>
    </source>
</evidence>
<comment type="caution">
    <text evidence="2">The sequence shown here is derived from an EMBL/GenBank/DDBJ whole genome shotgun (WGS) entry which is preliminary data.</text>
</comment>
<feature type="compositionally biased region" description="Basic and acidic residues" evidence="1">
    <location>
        <begin position="73"/>
        <end position="82"/>
    </location>
</feature>
<dbReference type="AlphaFoldDB" id="A0AA88DBW8"/>
<organism evidence="2 3">
    <name type="scientific">Ficus carica</name>
    <name type="common">Common fig</name>
    <dbReference type="NCBI Taxonomy" id="3494"/>
    <lineage>
        <taxon>Eukaryota</taxon>
        <taxon>Viridiplantae</taxon>
        <taxon>Streptophyta</taxon>
        <taxon>Embryophyta</taxon>
        <taxon>Tracheophyta</taxon>
        <taxon>Spermatophyta</taxon>
        <taxon>Magnoliopsida</taxon>
        <taxon>eudicotyledons</taxon>
        <taxon>Gunneridae</taxon>
        <taxon>Pentapetalae</taxon>
        <taxon>rosids</taxon>
        <taxon>fabids</taxon>
        <taxon>Rosales</taxon>
        <taxon>Moraceae</taxon>
        <taxon>Ficeae</taxon>
        <taxon>Ficus</taxon>
    </lineage>
</organism>
<feature type="compositionally biased region" description="Basic and acidic residues" evidence="1">
    <location>
        <begin position="112"/>
        <end position="133"/>
    </location>
</feature>
<feature type="region of interest" description="Disordered" evidence="1">
    <location>
        <begin position="16"/>
        <end position="43"/>
    </location>
</feature>
<evidence type="ECO:0000313" key="2">
    <source>
        <dbReference type="EMBL" id="GMN50426.1"/>
    </source>
</evidence>
<proteinExistence type="predicted"/>
<name>A0AA88DBW8_FICCA</name>
<protein>
    <submittedName>
        <fullName evidence="2">Uncharacterized protein</fullName>
    </submittedName>
</protein>
<keyword evidence="3" id="KW-1185">Reference proteome</keyword>
<dbReference type="Proteomes" id="UP001187192">
    <property type="component" value="Unassembled WGS sequence"/>
</dbReference>
<feature type="region of interest" description="Disordered" evidence="1">
    <location>
        <begin position="66"/>
        <end position="133"/>
    </location>
</feature>
<accession>A0AA88DBW8</accession>
<evidence type="ECO:0000313" key="3">
    <source>
        <dbReference type="Proteomes" id="UP001187192"/>
    </source>
</evidence>
<gene>
    <name evidence="2" type="ORF">TIFTF001_019587</name>
</gene>